<evidence type="ECO:0000313" key="2">
    <source>
        <dbReference type="Proteomes" id="UP000824178"/>
    </source>
</evidence>
<accession>A0A9E2KKI5</accession>
<protein>
    <submittedName>
        <fullName evidence="1">Uncharacterized protein</fullName>
    </submittedName>
</protein>
<gene>
    <name evidence="1" type="ORF">H9864_04645</name>
</gene>
<comment type="caution">
    <text evidence="1">The sequence shown here is derived from an EMBL/GenBank/DDBJ whole genome shotgun (WGS) entry which is preliminary data.</text>
</comment>
<evidence type="ECO:0000313" key="1">
    <source>
        <dbReference type="EMBL" id="MBU3819643.1"/>
    </source>
</evidence>
<dbReference type="Proteomes" id="UP000824178">
    <property type="component" value="Unassembled WGS sequence"/>
</dbReference>
<reference evidence="1" key="1">
    <citation type="journal article" date="2021" name="PeerJ">
        <title>Extensive microbial diversity within the chicken gut microbiome revealed by metagenomics and culture.</title>
        <authorList>
            <person name="Gilroy R."/>
            <person name="Ravi A."/>
            <person name="Getino M."/>
            <person name="Pursley I."/>
            <person name="Horton D.L."/>
            <person name="Alikhan N.F."/>
            <person name="Baker D."/>
            <person name="Gharbi K."/>
            <person name="Hall N."/>
            <person name="Watson M."/>
            <person name="Adriaenssens E.M."/>
            <person name="Foster-Nyarko E."/>
            <person name="Jarju S."/>
            <person name="Secka A."/>
            <person name="Antonio M."/>
            <person name="Oren A."/>
            <person name="Chaudhuri R.R."/>
            <person name="La Ragione R."/>
            <person name="Hildebrand F."/>
            <person name="Pallen M.J."/>
        </authorList>
    </citation>
    <scope>NUCLEOTIDE SEQUENCE</scope>
    <source>
        <strain evidence="1">742</strain>
    </source>
</reference>
<sequence length="93" mass="10901">MLPNWLNRLFFDRFVEVYWTYDLATKAKVAAKLHAAHIPYRVRVRGSSGPMRSARGLIPTIGLRNAYLYHYTFLIRRSAMETLPADFFHDLAR</sequence>
<organism evidence="1 2">
    <name type="scientific">Candidatus Faecalibacterium intestinavium</name>
    <dbReference type="NCBI Taxonomy" id="2838580"/>
    <lineage>
        <taxon>Bacteria</taxon>
        <taxon>Bacillati</taxon>
        <taxon>Bacillota</taxon>
        <taxon>Clostridia</taxon>
        <taxon>Eubacteriales</taxon>
        <taxon>Oscillospiraceae</taxon>
        <taxon>Faecalibacterium</taxon>
    </lineage>
</organism>
<name>A0A9E2KKI5_9FIRM</name>
<proteinExistence type="predicted"/>
<dbReference type="AlphaFoldDB" id="A0A9E2KKI5"/>
<reference evidence="1" key="2">
    <citation type="submission" date="2021-04" db="EMBL/GenBank/DDBJ databases">
        <authorList>
            <person name="Gilroy R."/>
        </authorList>
    </citation>
    <scope>NUCLEOTIDE SEQUENCE</scope>
    <source>
        <strain evidence="1">742</strain>
    </source>
</reference>
<dbReference type="EMBL" id="JAHLFH010000098">
    <property type="protein sequence ID" value="MBU3819643.1"/>
    <property type="molecule type" value="Genomic_DNA"/>
</dbReference>